<dbReference type="InterPro" id="IPR039808">
    <property type="entry name" value="Cadherin"/>
</dbReference>
<evidence type="ECO:0000256" key="13">
    <source>
        <dbReference type="PROSITE-ProRule" id="PRU00043"/>
    </source>
</evidence>
<dbReference type="PROSITE" id="PS00232">
    <property type="entry name" value="CADHERIN_1"/>
    <property type="match status" value="1"/>
</dbReference>
<dbReference type="GO" id="GO:0007398">
    <property type="term" value="P:ectoderm development"/>
    <property type="evidence" value="ECO:0007669"/>
    <property type="project" value="UniProtKB-ARBA"/>
</dbReference>
<evidence type="ECO:0000256" key="6">
    <source>
        <dbReference type="ARBA" id="ARBA00022737"/>
    </source>
</evidence>
<evidence type="ECO:0000256" key="14">
    <source>
        <dbReference type="RuleBase" id="RU003318"/>
    </source>
</evidence>
<dbReference type="CDD" id="cd11304">
    <property type="entry name" value="Cadherin_repeat"/>
    <property type="match status" value="4"/>
</dbReference>
<keyword evidence="19" id="KW-1185">Reference proteome</keyword>
<reference evidence="18" key="1">
    <citation type="submission" date="2025-08" db="UniProtKB">
        <authorList>
            <consortium name="Ensembl"/>
        </authorList>
    </citation>
    <scope>IDENTIFICATION</scope>
</reference>
<dbReference type="FunFam" id="2.60.40.60:FF:000022">
    <property type="entry name" value="Cadherin 2"/>
    <property type="match status" value="1"/>
</dbReference>
<proteinExistence type="predicted"/>
<evidence type="ECO:0000256" key="15">
    <source>
        <dbReference type="RuleBase" id="RU004357"/>
    </source>
</evidence>
<dbReference type="Pfam" id="PF01049">
    <property type="entry name" value="CADH_Y-type_LIR"/>
    <property type="match status" value="1"/>
</dbReference>
<dbReference type="PANTHER" id="PTHR24027:SF300">
    <property type="entry name" value="CADHERIN-15"/>
    <property type="match status" value="1"/>
</dbReference>
<dbReference type="GO" id="GO:0001841">
    <property type="term" value="P:neural tube formation"/>
    <property type="evidence" value="ECO:0007669"/>
    <property type="project" value="UniProtKB-ARBA"/>
</dbReference>
<dbReference type="GO" id="GO:0005509">
    <property type="term" value="F:calcium ion binding"/>
    <property type="evidence" value="ECO:0007669"/>
    <property type="project" value="UniProtKB-UniRule"/>
</dbReference>
<dbReference type="GO" id="GO:0034332">
    <property type="term" value="P:adherens junction organization"/>
    <property type="evidence" value="ECO:0007669"/>
    <property type="project" value="UniProtKB-ARBA"/>
</dbReference>
<dbReference type="Ensembl" id="ENSPKIT00000006643.1">
    <property type="protein sequence ID" value="ENSPKIP00000025896.1"/>
    <property type="gene ID" value="ENSPKIG00000008586.1"/>
</dbReference>
<evidence type="ECO:0000256" key="1">
    <source>
        <dbReference type="ARBA" id="ARBA00004251"/>
    </source>
</evidence>
<dbReference type="GO" id="GO:0045296">
    <property type="term" value="F:cadherin binding"/>
    <property type="evidence" value="ECO:0007669"/>
    <property type="project" value="TreeGrafter"/>
</dbReference>
<evidence type="ECO:0000259" key="17">
    <source>
        <dbReference type="PROSITE" id="PS50268"/>
    </source>
</evidence>
<dbReference type="Gene3D" id="2.60.40.60">
    <property type="entry name" value="Cadherins"/>
    <property type="match status" value="5"/>
</dbReference>
<evidence type="ECO:0000313" key="19">
    <source>
        <dbReference type="Proteomes" id="UP000261540"/>
    </source>
</evidence>
<name>A0A3B3S7C7_9TELE</name>
<dbReference type="Gene3D" id="4.10.900.10">
    <property type="entry name" value="TCF3-CBD (Catenin binding domain)"/>
    <property type="match status" value="1"/>
</dbReference>
<evidence type="ECO:0000256" key="3">
    <source>
        <dbReference type="ARBA" id="ARBA00022475"/>
    </source>
</evidence>
<dbReference type="GO" id="GO:0008013">
    <property type="term" value="F:beta-catenin binding"/>
    <property type="evidence" value="ECO:0007669"/>
    <property type="project" value="TreeGrafter"/>
</dbReference>
<sequence length="876" mass="96418">MCCHSSACRSAQLERENAALSEAKSDRFTCSALPLRPARNPPTLHHQTGDLRCFGRVGSARERKMVPQASLGFCMLVAVAIQACCAAHMGQKNADVLHPWRGFAAGSAGRTRMKRDWIIPPIRISENSKQVPEKIVQIKSDKVYTGKVIYKLEGPGVDQDPKDFFEIEDTTGWIRSKKQLDREKYSRFNLKAFALSPSGERVENPSTIEIIVMDQNDNKPNFTQSEFVGYVPEFSLPGTAVINVSATDADDPETENAILRYSIIMQECFPPFSVNKTMFGINNVTGTVYIRDVGLDLAVVKFFKLKLQVSDMSGEGLSDFAYATIYITDINNNAPQFPVDQYAMTAPENRGTYEIGRVHTKDNDEPGTANWKTVYSIIKGDPSGHFAVHTDPETNEGVLYVVKPLDYEVTKQHRLVLTAQNEAPLSHKAPRLPVSSSTVTVTVLNENEAPRFVESPIRLEVPESVVAGTVLTVAKAQDPEGDGVRFYMEYDPEKWLRIDPVSGEIVARKTFDPRSASVKHGIYHAVIKVSDTDGGGSSTTATVEIKLRQTNDFPPQLVPPASRDVCAGREARSGLFLSALDLDMSPHAEPFSFKLVDHSASNWTIQRVNETHSWLFPHSEVEPGLYYIPIRVSDIGGLFTLSMLNVTVCRCDVSGVCNPAAAAFFAPHVGISITALLVIIGSIFLLLLMLLLVVAVRNCRLRPIKKGSILKGVSDDDIRDNVLNYNEQGGGEEDENAYNIEQLRNPSKLVPPFPGRGSVAVPATFFPPAGSGFPSGRQPLRKDAPHDFPSPMYPRKPPADPADIEDFINDGLDAADKDPNIPPYDTVLIYDYEGDGSVAGSLSTIASGSSDEDQDYDYLSDWGPRFKKLANLYDPH</sequence>
<dbReference type="SUPFAM" id="SSF49313">
    <property type="entry name" value="Cadherin-like"/>
    <property type="match status" value="5"/>
</dbReference>
<feature type="transmembrane region" description="Helical" evidence="16">
    <location>
        <begin position="673"/>
        <end position="696"/>
    </location>
</feature>
<keyword evidence="7 13" id="KW-0106">Calcium</keyword>
<dbReference type="GO" id="GO:0005912">
    <property type="term" value="C:adherens junction"/>
    <property type="evidence" value="ECO:0007669"/>
    <property type="project" value="UniProtKB-SubCell"/>
</dbReference>
<protein>
    <submittedName>
        <fullName evidence="18">Cadherin 15, type 1, M-cadherin (myotubule)</fullName>
    </submittedName>
</protein>
<dbReference type="AlphaFoldDB" id="A0A3B3S7C7"/>
<accession>A0A3B3S7C7</accession>
<dbReference type="Pfam" id="PF00028">
    <property type="entry name" value="Cadherin"/>
    <property type="match status" value="3"/>
</dbReference>
<dbReference type="FunFam" id="4.10.900.10:FF:000001">
    <property type="entry name" value="Cadherin 2"/>
    <property type="match status" value="1"/>
</dbReference>
<dbReference type="GO" id="GO:0016339">
    <property type="term" value="P:calcium-dependent cell-cell adhesion via plasma membrane cell adhesion molecules"/>
    <property type="evidence" value="ECO:0007669"/>
    <property type="project" value="TreeGrafter"/>
</dbReference>
<dbReference type="Proteomes" id="UP000261540">
    <property type="component" value="Unplaced"/>
</dbReference>
<dbReference type="InterPro" id="IPR027397">
    <property type="entry name" value="Catenin-bd_sf"/>
</dbReference>
<dbReference type="PRINTS" id="PR00205">
    <property type="entry name" value="CADHERIN"/>
</dbReference>
<dbReference type="FunFam" id="2.60.40.60:FF:000011">
    <property type="entry name" value="Cadherin 1"/>
    <property type="match status" value="1"/>
</dbReference>
<comment type="function">
    <text evidence="15">Cadherins are calcium-dependent cell adhesion proteins.</text>
</comment>
<evidence type="ECO:0000256" key="16">
    <source>
        <dbReference type="SAM" id="Phobius"/>
    </source>
</evidence>
<keyword evidence="12" id="KW-0325">Glycoprotein</keyword>
<dbReference type="GO" id="GO:0001764">
    <property type="term" value="P:neuron migration"/>
    <property type="evidence" value="ECO:0007669"/>
    <property type="project" value="UniProtKB-ARBA"/>
</dbReference>
<evidence type="ECO:0000256" key="10">
    <source>
        <dbReference type="ARBA" id="ARBA00022989"/>
    </source>
</evidence>
<evidence type="ECO:0000256" key="4">
    <source>
        <dbReference type="ARBA" id="ARBA00022692"/>
    </source>
</evidence>
<reference evidence="18" key="2">
    <citation type="submission" date="2025-09" db="UniProtKB">
        <authorList>
            <consortium name="Ensembl"/>
        </authorList>
    </citation>
    <scope>IDENTIFICATION</scope>
</reference>
<evidence type="ECO:0000313" key="18">
    <source>
        <dbReference type="Ensembl" id="ENSPKIP00000025896.1"/>
    </source>
</evidence>
<keyword evidence="3" id="KW-1003">Cell membrane</keyword>
<dbReference type="SMART" id="SM00112">
    <property type="entry name" value="CA"/>
    <property type="match status" value="4"/>
</dbReference>
<dbReference type="STRING" id="1676925.ENSPKIP00000025896"/>
<evidence type="ECO:0000256" key="9">
    <source>
        <dbReference type="ARBA" id="ARBA00022949"/>
    </source>
</evidence>
<dbReference type="GeneTree" id="ENSGT00940000160118"/>
<dbReference type="PANTHER" id="PTHR24027">
    <property type="entry name" value="CADHERIN-23"/>
    <property type="match status" value="1"/>
</dbReference>
<keyword evidence="5" id="KW-0479">Metal-binding</keyword>
<dbReference type="InterPro" id="IPR015919">
    <property type="entry name" value="Cadherin-like_sf"/>
</dbReference>
<dbReference type="GO" id="GO:0042074">
    <property type="term" value="P:cell migration involved in gastrulation"/>
    <property type="evidence" value="ECO:0007669"/>
    <property type="project" value="UniProtKB-ARBA"/>
</dbReference>
<keyword evidence="10 16" id="KW-1133">Transmembrane helix</keyword>
<feature type="domain" description="Cadherin" evidence="17">
    <location>
        <begin position="338"/>
        <end position="452"/>
    </location>
</feature>
<organism evidence="18 19">
    <name type="scientific">Paramormyrops kingsleyae</name>
    <dbReference type="NCBI Taxonomy" id="1676925"/>
    <lineage>
        <taxon>Eukaryota</taxon>
        <taxon>Metazoa</taxon>
        <taxon>Chordata</taxon>
        <taxon>Craniata</taxon>
        <taxon>Vertebrata</taxon>
        <taxon>Euteleostomi</taxon>
        <taxon>Actinopterygii</taxon>
        <taxon>Neopterygii</taxon>
        <taxon>Teleostei</taxon>
        <taxon>Osteoglossocephala</taxon>
        <taxon>Osteoglossomorpha</taxon>
        <taxon>Osteoglossiformes</taxon>
        <taxon>Mormyridae</taxon>
        <taxon>Paramormyrops</taxon>
    </lineage>
</organism>
<keyword evidence="4 14" id="KW-0812">Transmembrane</keyword>
<evidence type="ECO:0000256" key="5">
    <source>
        <dbReference type="ARBA" id="ARBA00022723"/>
    </source>
</evidence>
<evidence type="ECO:0000256" key="8">
    <source>
        <dbReference type="ARBA" id="ARBA00022889"/>
    </source>
</evidence>
<evidence type="ECO:0000256" key="11">
    <source>
        <dbReference type="ARBA" id="ARBA00023136"/>
    </source>
</evidence>
<dbReference type="InterPro" id="IPR002126">
    <property type="entry name" value="Cadherin-like_dom"/>
</dbReference>
<feature type="domain" description="Cadherin" evidence="17">
    <location>
        <begin position="116"/>
        <end position="222"/>
    </location>
</feature>
<dbReference type="InterPro" id="IPR020894">
    <property type="entry name" value="Cadherin_CS"/>
</dbReference>
<dbReference type="FunFam" id="2.60.40.60:FF:000019">
    <property type="entry name" value="Cadherin 2"/>
    <property type="match status" value="1"/>
</dbReference>
<dbReference type="PROSITE" id="PS50268">
    <property type="entry name" value="CADHERIN_2"/>
    <property type="match status" value="4"/>
</dbReference>
<dbReference type="GO" id="GO:0007043">
    <property type="term" value="P:cell-cell junction assembly"/>
    <property type="evidence" value="ECO:0007669"/>
    <property type="project" value="TreeGrafter"/>
</dbReference>
<dbReference type="GO" id="GO:0007156">
    <property type="term" value="P:homophilic cell adhesion via plasma membrane adhesion molecules"/>
    <property type="evidence" value="ECO:0007669"/>
    <property type="project" value="InterPro"/>
</dbReference>
<evidence type="ECO:0000256" key="2">
    <source>
        <dbReference type="ARBA" id="ARBA00004536"/>
    </source>
</evidence>
<dbReference type="GO" id="GO:0030010">
    <property type="term" value="P:establishment of cell polarity"/>
    <property type="evidence" value="ECO:0007669"/>
    <property type="project" value="UniProtKB-ARBA"/>
</dbReference>
<dbReference type="GO" id="GO:0007498">
    <property type="term" value="P:mesoderm development"/>
    <property type="evidence" value="ECO:0007669"/>
    <property type="project" value="UniProtKB-ARBA"/>
</dbReference>
<dbReference type="GO" id="GO:0000902">
    <property type="term" value="P:cell morphogenesis"/>
    <property type="evidence" value="ECO:0007669"/>
    <property type="project" value="TreeGrafter"/>
</dbReference>
<dbReference type="InterPro" id="IPR000233">
    <property type="entry name" value="Cadherin_Y-type_LIR"/>
</dbReference>
<keyword evidence="9" id="KW-0965">Cell junction</keyword>
<keyword evidence="8 14" id="KW-0130">Cell adhesion</keyword>
<feature type="domain" description="Cadherin" evidence="17">
    <location>
        <begin position="453"/>
        <end position="557"/>
    </location>
</feature>
<evidence type="ECO:0000256" key="7">
    <source>
        <dbReference type="ARBA" id="ARBA00022837"/>
    </source>
</evidence>
<dbReference type="GO" id="GO:0044331">
    <property type="term" value="P:cell-cell adhesion mediated by cadherin"/>
    <property type="evidence" value="ECO:0007669"/>
    <property type="project" value="TreeGrafter"/>
</dbReference>
<dbReference type="GO" id="GO:0016342">
    <property type="term" value="C:catenin complex"/>
    <property type="evidence" value="ECO:0007669"/>
    <property type="project" value="TreeGrafter"/>
</dbReference>
<comment type="subcellular location">
    <subcellularLocation>
        <location evidence="2">Cell junction</location>
        <location evidence="2">Adherens junction</location>
    </subcellularLocation>
    <subcellularLocation>
        <location evidence="1 14">Cell membrane</location>
        <topology evidence="1 14">Single-pass type I membrane protein</topology>
    </subcellularLocation>
</comment>
<dbReference type="GO" id="GO:0060027">
    <property type="term" value="P:convergent extension involved in gastrulation"/>
    <property type="evidence" value="ECO:0007669"/>
    <property type="project" value="UniProtKB-ARBA"/>
</dbReference>
<keyword evidence="11 16" id="KW-0472">Membrane</keyword>
<feature type="domain" description="Cadherin" evidence="17">
    <location>
        <begin position="223"/>
        <end position="337"/>
    </location>
</feature>
<keyword evidence="6" id="KW-0677">Repeat</keyword>
<evidence type="ECO:0000256" key="12">
    <source>
        <dbReference type="ARBA" id="ARBA00023180"/>
    </source>
</evidence>